<organism evidence="2 3">
    <name type="scientific">Candidatus Limenecus avicola</name>
    <dbReference type="NCBI Taxonomy" id="2840847"/>
    <lineage>
        <taxon>Bacteria</taxon>
        <taxon>Bacillati</taxon>
        <taxon>Bacillota</taxon>
        <taxon>Clostridia</taxon>
        <taxon>Eubacteriales</taxon>
        <taxon>Clostridiaceae</taxon>
        <taxon>Clostridiaceae incertae sedis</taxon>
        <taxon>Candidatus Limenecus</taxon>
    </lineage>
</organism>
<comment type="caution">
    <text evidence="2">The sequence shown here is derived from an EMBL/GenBank/DDBJ whole genome shotgun (WGS) entry which is preliminary data.</text>
</comment>
<dbReference type="GO" id="GO:0008641">
    <property type="term" value="F:ubiquitin-like modifier activating enzyme activity"/>
    <property type="evidence" value="ECO:0007669"/>
    <property type="project" value="InterPro"/>
</dbReference>
<name>A0A9D1MZY1_9CLOT</name>
<dbReference type="SUPFAM" id="SSF69572">
    <property type="entry name" value="Activating enzymes of the ubiquitin-like proteins"/>
    <property type="match status" value="1"/>
</dbReference>
<evidence type="ECO:0000259" key="1">
    <source>
        <dbReference type="Pfam" id="PF00899"/>
    </source>
</evidence>
<dbReference type="Gene3D" id="3.40.50.720">
    <property type="entry name" value="NAD(P)-binding Rossmann-like Domain"/>
    <property type="match status" value="1"/>
</dbReference>
<dbReference type="InterPro" id="IPR000594">
    <property type="entry name" value="ThiF_NAD_FAD-bd"/>
</dbReference>
<dbReference type="EMBL" id="DVOD01000021">
    <property type="protein sequence ID" value="HIU92118.1"/>
    <property type="molecule type" value="Genomic_DNA"/>
</dbReference>
<dbReference type="Proteomes" id="UP000886748">
    <property type="component" value="Unassembled WGS sequence"/>
</dbReference>
<gene>
    <name evidence="2" type="ORF">IAD26_03165</name>
</gene>
<reference evidence="2" key="2">
    <citation type="journal article" date="2021" name="PeerJ">
        <title>Extensive microbial diversity within the chicken gut microbiome revealed by metagenomics and culture.</title>
        <authorList>
            <person name="Gilroy R."/>
            <person name="Ravi A."/>
            <person name="Getino M."/>
            <person name="Pursley I."/>
            <person name="Horton D.L."/>
            <person name="Alikhan N.F."/>
            <person name="Baker D."/>
            <person name="Gharbi K."/>
            <person name="Hall N."/>
            <person name="Watson M."/>
            <person name="Adriaenssens E.M."/>
            <person name="Foster-Nyarko E."/>
            <person name="Jarju S."/>
            <person name="Secka A."/>
            <person name="Antonio M."/>
            <person name="Oren A."/>
            <person name="Chaudhuri R.R."/>
            <person name="La Ragione R."/>
            <person name="Hildebrand F."/>
            <person name="Pallen M.J."/>
        </authorList>
    </citation>
    <scope>NUCLEOTIDE SEQUENCE</scope>
    <source>
        <strain evidence="2">CHK154-7741</strain>
    </source>
</reference>
<accession>A0A9D1MZY1</accession>
<reference evidence="2" key="1">
    <citation type="submission" date="2020-10" db="EMBL/GenBank/DDBJ databases">
        <authorList>
            <person name="Gilroy R."/>
        </authorList>
    </citation>
    <scope>NUCLEOTIDE SEQUENCE</scope>
    <source>
        <strain evidence="2">CHK154-7741</strain>
    </source>
</reference>
<dbReference type="Pfam" id="PF00899">
    <property type="entry name" value="ThiF"/>
    <property type="match status" value="1"/>
</dbReference>
<dbReference type="GO" id="GO:0016779">
    <property type="term" value="F:nucleotidyltransferase activity"/>
    <property type="evidence" value="ECO:0007669"/>
    <property type="project" value="UniProtKB-KW"/>
</dbReference>
<feature type="domain" description="THIF-type NAD/FAD binding fold" evidence="1">
    <location>
        <begin position="61"/>
        <end position="193"/>
    </location>
</feature>
<sequence>MINQSHASVLDINGEEHEKLLKSKILIAKNIAENYTLADNVRKKLIAIGLKESNIENLNTIDDYFEKVNDYDIIIDCLQDIKSKFILNNLSIKYTKPLIYANLINTYAQITTIVPKETPCLKCLFPELDFDSYKDFCTQEQPFAINQIADIEVKEAINLLLNKGTGLKNNLLTFNANDMKFRNIKLSKNYHCKVCSTI</sequence>
<keyword evidence="2" id="KW-0808">Transferase</keyword>
<keyword evidence="2" id="KW-0548">Nucleotidyltransferase</keyword>
<evidence type="ECO:0000313" key="3">
    <source>
        <dbReference type="Proteomes" id="UP000886748"/>
    </source>
</evidence>
<protein>
    <submittedName>
        <fullName evidence="2">ThiF family adenylyltransferase</fullName>
    </submittedName>
</protein>
<dbReference type="AlphaFoldDB" id="A0A9D1MZY1"/>
<evidence type="ECO:0000313" key="2">
    <source>
        <dbReference type="EMBL" id="HIU92118.1"/>
    </source>
</evidence>
<proteinExistence type="predicted"/>
<dbReference type="InterPro" id="IPR035985">
    <property type="entry name" value="Ubiquitin-activating_enz"/>
</dbReference>